<dbReference type="EMBL" id="LMXI01000661">
    <property type="protein sequence ID" value="KRT56841.1"/>
    <property type="molecule type" value="Genomic_DNA"/>
</dbReference>
<evidence type="ECO:0000313" key="1">
    <source>
        <dbReference type="EMBL" id="KRT56841.1"/>
    </source>
</evidence>
<accession>A0A0T5Z1V6</accession>
<comment type="caution">
    <text evidence="1">The sequence shown here is derived from an EMBL/GenBank/DDBJ whole genome shotgun (WGS) entry which is preliminary data.</text>
</comment>
<name>A0A0T5Z1V6_9GAMM</name>
<feature type="non-terminal residue" evidence="1">
    <location>
        <position position="10"/>
    </location>
</feature>
<reference evidence="1 2" key="1">
    <citation type="submission" date="2015-11" db="EMBL/GenBank/DDBJ databases">
        <title>The genome of Candidatus Endoriftia persephone in Ridgeia piscesae and population structure of the North Eastern Pacific vestimentiferan symbionts.</title>
        <authorList>
            <person name="Perez M."/>
            <person name="Juniper K.S."/>
        </authorList>
    </citation>
    <scope>NUCLEOTIDE SEQUENCE [LARGE SCALE GENOMIC DNA]</scope>
    <source>
        <strain evidence="1">Ind10</strain>
    </source>
</reference>
<protein>
    <submittedName>
        <fullName evidence="1">Uncharacterized protein</fullName>
    </submittedName>
</protein>
<proteinExistence type="predicted"/>
<dbReference type="Proteomes" id="UP000051276">
    <property type="component" value="Unassembled WGS sequence"/>
</dbReference>
<organism evidence="1 2">
    <name type="scientific">endosymbiont of Ridgeia piscesae</name>
    <dbReference type="NCBI Taxonomy" id="54398"/>
    <lineage>
        <taxon>Bacteria</taxon>
        <taxon>Pseudomonadati</taxon>
        <taxon>Pseudomonadota</taxon>
        <taxon>Gammaproteobacteria</taxon>
        <taxon>sulfur-oxidizing symbionts</taxon>
    </lineage>
</organism>
<sequence>MAKALPVSLV</sequence>
<gene>
    <name evidence="1" type="ORF">Ga0076813_103313</name>
</gene>
<evidence type="ECO:0000313" key="2">
    <source>
        <dbReference type="Proteomes" id="UP000051276"/>
    </source>
</evidence>